<comment type="pathway">
    <text evidence="2">Secondary metabolite biosynthesis.</text>
</comment>
<evidence type="ECO:0000256" key="1">
    <source>
        <dbReference type="ARBA" id="ARBA00001971"/>
    </source>
</evidence>
<organism evidence="9 10">
    <name type="scientific">Thanatephorus cucumeris (strain AG1-IB / isolate 7/3/14)</name>
    <name type="common">Lettuce bottom rot fungus</name>
    <name type="synonym">Rhizoctonia solani</name>
    <dbReference type="NCBI Taxonomy" id="1108050"/>
    <lineage>
        <taxon>Eukaryota</taxon>
        <taxon>Fungi</taxon>
        <taxon>Dikarya</taxon>
        <taxon>Basidiomycota</taxon>
        <taxon>Agaricomycotina</taxon>
        <taxon>Agaricomycetes</taxon>
        <taxon>Cantharellales</taxon>
        <taxon>Ceratobasidiaceae</taxon>
        <taxon>Rhizoctonia</taxon>
        <taxon>Rhizoctonia solani AG-1</taxon>
    </lineage>
</organism>
<comment type="cofactor">
    <cofactor evidence="1">
        <name>heme</name>
        <dbReference type="ChEBI" id="CHEBI:30413"/>
    </cofactor>
</comment>
<keyword evidence="5" id="KW-0479">Metal-binding</keyword>
<accession>A0A0B7FQM7</accession>
<dbReference type="EMBL" id="LN679144">
    <property type="protein sequence ID" value="CEL60306.1"/>
    <property type="molecule type" value="Genomic_DNA"/>
</dbReference>
<reference evidence="9 10" key="1">
    <citation type="submission" date="2014-11" db="EMBL/GenBank/DDBJ databases">
        <authorList>
            <person name="Wibberg Daniel"/>
        </authorList>
    </citation>
    <scope>NUCLEOTIDE SEQUENCE [LARGE SCALE GENOMIC DNA]</scope>
    <source>
        <strain evidence="9">Rhizoctonia solani AG1-IB 7/3/14</strain>
    </source>
</reference>
<dbReference type="GO" id="GO:0020037">
    <property type="term" value="F:heme binding"/>
    <property type="evidence" value="ECO:0007669"/>
    <property type="project" value="InterPro"/>
</dbReference>
<dbReference type="InterPro" id="IPR050364">
    <property type="entry name" value="Cytochrome_P450_fung"/>
</dbReference>
<evidence type="ECO:0000256" key="2">
    <source>
        <dbReference type="ARBA" id="ARBA00005179"/>
    </source>
</evidence>
<protein>
    <submittedName>
        <fullName evidence="9">O-methylsterigmatocystin oxidoreductase</fullName>
    </submittedName>
</protein>
<evidence type="ECO:0000313" key="10">
    <source>
        <dbReference type="Proteomes" id="UP000059188"/>
    </source>
</evidence>
<evidence type="ECO:0000313" key="9">
    <source>
        <dbReference type="EMBL" id="CEL60306.1"/>
    </source>
</evidence>
<dbReference type="GO" id="GO:0004497">
    <property type="term" value="F:monooxygenase activity"/>
    <property type="evidence" value="ECO:0007669"/>
    <property type="project" value="UniProtKB-KW"/>
</dbReference>
<dbReference type="InterPro" id="IPR036396">
    <property type="entry name" value="Cyt_P450_sf"/>
</dbReference>
<dbReference type="OrthoDB" id="2789670at2759"/>
<dbReference type="PANTHER" id="PTHR46300">
    <property type="entry name" value="P450, PUTATIVE (EUROFUNG)-RELATED-RELATED"/>
    <property type="match status" value="1"/>
</dbReference>
<dbReference type="Gene3D" id="1.10.630.10">
    <property type="entry name" value="Cytochrome P450"/>
    <property type="match status" value="1"/>
</dbReference>
<keyword evidence="7" id="KW-0408">Iron</keyword>
<evidence type="ECO:0000256" key="5">
    <source>
        <dbReference type="ARBA" id="ARBA00022723"/>
    </source>
</evidence>
<dbReference type="Pfam" id="PF00067">
    <property type="entry name" value="p450"/>
    <property type="match status" value="1"/>
</dbReference>
<name>A0A0B7FQM7_THACB</name>
<dbReference type="PRINTS" id="PR00463">
    <property type="entry name" value="EP450I"/>
</dbReference>
<dbReference type="AlphaFoldDB" id="A0A0B7FQM7"/>
<dbReference type="SUPFAM" id="SSF48264">
    <property type="entry name" value="Cytochrome P450"/>
    <property type="match status" value="1"/>
</dbReference>
<dbReference type="Proteomes" id="UP000059188">
    <property type="component" value="Unassembled WGS sequence"/>
</dbReference>
<evidence type="ECO:0000256" key="6">
    <source>
        <dbReference type="ARBA" id="ARBA00023002"/>
    </source>
</evidence>
<dbReference type="InterPro" id="IPR002401">
    <property type="entry name" value="Cyt_P450_E_grp-I"/>
</dbReference>
<evidence type="ECO:0000256" key="7">
    <source>
        <dbReference type="ARBA" id="ARBA00023004"/>
    </source>
</evidence>
<dbReference type="STRING" id="1108050.A0A0B7FQM7"/>
<dbReference type="GO" id="GO:0005506">
    <property type="term" value="F:iron ion binding"/>
    <property type="evidence" value="ECO:0007669"/>
    <property type="project" value="InterPro"/>
</dbReference>
<keyword evidence="4" id="KW-0349">Heme</keyword>
<evidence type="ECO:0000256" key="4">
    <source>
        <dbReference type="ARBA" id="ARBA00022617"/>
    </source>
</evidence>
<dbReference type="InterPro" id="IPR001128">
    <property type="entry name" value="Cyt_P450"/>
</dbReference>
<evidence type="ECO:0000256" key="8">
    <source>
        <dbReference type="ARBA" id="ARBA00023033"/>
    </source>
</evidence>
<keyword evidence="6" id="KW-0560">Oxidoreductase</keyword>
<evidence type="ECO:0000256" key="3">
    <source>
        <dbReference type="ARBA" id="ARBA00010617"/>
    </source>
</evidence>
<dbReference type="PANTHER" id="PTHR46300:SF7">
    <property type="entry name" value="P450, PUTATIVE (EUROFUNG)-RELATED"/>
    <property type="match status" value="1"/>
</dbReference>
<gene>
    <name evidence="9" type="ORF">RSOLAG1IB_09530</name>
</gene>
<keyword evidence="8" id="KW-0503">Monooxygenase</keyword>
<proteinExistence type="inferred from homology"/>
<comment type="similarity">
    <text evidence="3">Belongs to the cytochrome P450 family.</text>
</comment>
<dbReference type="GO" id="GO:0016705">
    <property type="term" value="F:oxidoreductase activity, acting on paired donors, with incorporation or reduction of molecular oxygen"/>
    <property type="evidence" value="ECO:0007669"/>
    <property type="project" value="InterPro"/>
</dbReference>
<sequence>MGSATFKSIYGYCFKDEQDPFYVNGIQASLNLLDASVISNFLVNLFPALSRVPDWFPGTAWKYTAQQWREQKNNALDVPYEWAKQKITTGDYEPSVLSALLNDDGSAPGPPMSSNQEEELKQLVYALFIGGTDTTAAGIMNFIAAMVIYPEAQAKAQAELDSVIGYATRLPTMSDESHLPYVRNLILEVLRWLPIGPTGAA</sequence>
<keyword evidence="10" id="KW-1185">Reference proteome</keyword>